<proteinExistence type="predicted"/>
<protein>
    <submittedName>
        <fullName evidence="1">Uncharacterized protein</fullName>
    </submittedName>
</protein>
<evidence type="ECO:0000313" key="2">
    <source>
        <dbReference type="Proteomes" id="UP000001548"/>
    </source>
</evidence>
<comment type="caution">
    <text evidence="1">The sequence shown here is derived from an EMBL/GenBank/DDBJ whole genome shotgun (WGS) entry which is preliminary data.</text>
</comment>
<dbReference type="RefSeq" id="XP_001709445.1">
    <property type="nucleotide sequence ID" value="XM_001709393.1"/>
</dbReference>
<dbReference type="Proteomes" id="UP000001548">
    <property type="component" value="Unassembled WGS sequence"/>
</dbReference>
<gene>
    <name evidence="1" type="ORF">GL50803_00113873</name>
</gene>
<dbReference type="GeneID" id="5702368"/>
<dbReference type="HOGENOM" id="CLU_225530_0_0_1"/>
<dbReference type="VEuPathDB" id="GiardiaDB:GL50803_113873"/>
<sequence>MRKIWRGHEYKTSQLHAVSRIQNSFLTVILSVILTMQLLTCLTNLPCSAFQMNFLLAAEINNPISFIYVQRWDVYLVIALIAATLGNILLVCFLVLLFYKRTNHSVISNIQFFFAFASFPLIIPVLNLFYPSFLILSRIGSRNLVTLPPLLLSKLQNSLTLKIDGNFSNVYQYLVPFWIYVSVPLLGFFALAILSIVHLHWSDYDIKSPVIITNGYLLLPHLFLCVFIKLFEILHYPYYYGHSEILMSVLLCLVSTFFCLYCISTSIFLSLFQNLASIFFSVIITFVCFLHLAYGANWPIPSIPVQILIIFSLIEASFLFTNFQFRHLIERTIRFLAVGGMNVRASTQVVPHGTGAADENSYEANSHGYTHRSEDLQLANSEPFPVVEIMAPLSSSSKLVLSLTTLLYFLWILVSYPFMRISGRAYLNSRSHRDRLIQSDQWSRHAHSRADAFSPVISVTNFKRVGNTGAYQMSQAKGDNSQSAPLQFHFTRGTEVISVPLLPRTEYDEHGNYVDLKFTELLHEKQVAKEWRIFEKTRRLHNSEQYIRDFQGLNAARNVPVLSFLKMLADFNRLTFLDKILIKSYMRDHNNRRGLSPTKNPGLYFRRLEDVLVVCAYISNFYKYKILHTTFSGQKVFSSSNVLQYCFIREICFVLEAHWSNPYVIALLYYSLLLSICNNRATVAKETGDLLNFGITSTDAENLFQQDICFKRESQEEFVKFVLENKDSLMSHMQTRLDEYFDKLHPFMKKNGNDRGLDEEAAASFDATIEKLHLRILESHVTAISVDEKLMPGSSVIATWTNNMRLLRGKLNPEQNLLRRQRVSKDPRSSSIPGAKSLELQKLFTNAIKTVSSVPRTSALAMFHLAKIHMRSILGSTNEITSDIQLSELAMTQTIVQLFIEIYKEQHNDINFAFLSLCQFHSSFDGVISSFRNIQKRHKHDPIHTILHLMLLVFLPLVPLDSYHYRRLLDKYKNTNLVISNDGTPFYIKHNVNKVTIYRSYEVLAKFCSLKKFSRILYPLFANDRTVYDDRFIVESSLRIGTAETRPLVGKDAQFIFNVPGTVCKRVLAGLDKERGKIKKYASNIDQLNEMKRLRTITTVQNSRFIKKNPVTNAIYLSVTRVEYLDALVNTWGNKARGAIKLITQKRSFIPWKVIEGLIYLMVITIFFSLIFITPLRQLDGLATFLGNLDRHIKTIDKIHSMLVGISHLPDNYIRPLNSFFKELKDAINNVNAYYPHWNPSVPMYNTHVYTRVPRYMDTWTASTLPVYIQKQIFDLIKAYPSHGQNLSYYKGEFSKLMEPLHQYSDYFLKHSDPLLPLDTTRLNASVRVQLIMWLLAILVIVFAYRMQVTFNQMRRDYTILLHLFIKLPVEIRKEVASYWISHNISRLRLADIFHRNLPAYCEGLLRDIKRLNNVETNPSKLDLEVLQGTRTNSDRYSRRMQMLLKKYISTMDDEVNDTAQMSATIAKYIRIQQRHKQILDIAIAQQDNRPEERLDDGTVAPTDLEVGTHLSTTQVGTGSKLPNFLPTQRLATCSQTESSKYSSTTKAPLTRNSATKTQWPRVSQENKWNVILYDIWRPMVLRKSFLSREFKKCNTELYYLYTRMSARSSSFECQPFLEPLSRQKRRDRRMRQSELGYAQNSRLHHTMVNKDDMTHVTETSDTSDSYLQAIRDDVADGSPQDLHLEPMCGPTSMFSIKSKELANPNSLSNKIKDRTLQSTQLTMHKTKTPCYDSLAHDRGLLDSQVHTRPEDPKDRCWSLLVCKKKHRCLKEEKTSRWKLSSKDALDWSTWRKRHLLLVFIGILIFCLFSIMQILGCIYIQSFSSVLYSMQRANLKSGYLAEKLSALSLDELHGHIAHNYAITLDDRLYSQYSTLLAGPTVHDMISEIFIDTELMQARSWLFSTLLREIEAAVSELRRLNTIGVFLAHLSQYKSDELVDLVQPTNPRFKPHDFLTDYVYLYNNYNMSAELSDPDSIRSQLSKAVMDADFEEQIYGYNILNQTQPSYTNLMSDVINSDADMRRAMSLGTFNSLYYYKVVYAVRKLSRALMLEMLRLQTISFLDETVDGRDFYLLYFKRFIKSSIISNLGQRNVFMNIFYHGNTFVNPVSLTHKYISKHHTDSYQRIILQPFVHFNLTDGSTDTALQKILSMKLVDVEDSSGNIDTYIIRQFMIYITIFIAIACISYCSFFLIFKYLYQIKFKKFLIFSLVLLGLSLFLLIVSFIYLIVKVASTRDLTNFNRFVAVITPAVSIRNWILDIALKSKHLTSACLDVENLMHSTPPQNASAFTFQTLDRLAGSLSIAMEKGLALEQGGYDPLYPDPHVYYFDRYLRQNSEAYMTDEKLILNYELNNGTLDSRAARSILESRVKKISAASRRRQRHMDFITGPNGNAYAVMNELMLLLPEQLAIPYYNAILYANSLESQRFLTWLRAEIPKRTGKSLSETHFLQDMVQPGSTHTNILYYYKRPAVTRFAQHSHLLSLNTLSQGMIRYLGATRRALGYYCLWREKTLAKSPTSQDPIVNPFVEILENLEEITPSGVLYALRAPRKFVKDMIDFNEPTNPQSDQIEHNPYRYQFSPLSVDPMPHLSGYPYTSSDLIPHNLVAFISYNQQISKYHLDNYVELIELLNTIMFSNLEQAAQKHNAWVERSGLTVGLFTIGPYIFGLGIICCVIVIMEYLTTTFSVLFPFLAKNDAMIDQLRPELLFKQRKCYSVMITIRRILLILMAVLFVVISLCLVYYTNLLLYIEKLLYVITRLVHDTSMTRSKLLKVLACMTSSSDECRLVDLSLRLKELRSSADELFYSMSFLELNKGLQIPYISATWLNQSLASQRNFRQKKLFLDSASIYPIVGGSLTFDTHVYRAFHDTTNILSISFQYEAIRDLAMLYWAIQQGDIYTALLSSIFKEAHALWSVDYNSSQVYLNELVTSGLTNPLYRSIASYLDDNRIDFFQLASTLNITITNKDRYDIYREIYQKTVNKFSTIFDIESLTARNVNWTQYIYNISVFSHDSKIQEILDADRQELGNYSLPSIIRILSIFHRDMMSMYNSVLRDDNTALYTDFISESILYQHKSTSKVKDDMQKKDALYNSILQCIVNTGELEILLGLYQQELQSVLLDRLRTNAFWIDILISSLCIMVVGLFLAYLPLLRITRDIKFIASILRMIPHDKFKRLNAYYSLLLYEK</sequence>
<evidence type="ECO:0000313" key="1">
    <source>
        <dbReference type="EMBL" id="KAE8304987.1"/>
    </source>
</evidence>
<accession>A8B6D5</accession>
<dbReference type="OMA" id="YWISHNI"/>
<reference evidence="1 2" key="1">
    <citation type="journal article" date="2007" name="Science">
        <title>Genomic minimalism in the early diverging intestinal parasite Giardia lamblia.</title>
        <authorList>
            <person name="Morrison H.G."/>
            <person name="McArthur A.G."/>
            <person name="Gillin F.D."/>
            <person name="Aley S.B."/>
            <person name="Adam R.D."/>
            <person name="Olsen G.J."/>
            <person name="Best A.A."/>
            <person name="Cande W.Z."/>
            <person name="Chen F."/>
            <person name="Cipriano M.J."/>
            <person name="Davids B.J."/>
            <person name="Dawson S.C."/>
            <person name="Elmendorf H.G."/>
            <person name="Hehl A.B."/>
            <person name="Holder M.E."/>
            <person name="Huse S.M."/>
            <person name="Kim U.U."/>
            <person name="Lasek-Nesselquist E."/>
            <person name="Manning G."/>
            <person name="Nigam A."/>
            <person name="Nixon J.E."/>
            <person name="Palm D."/>
            <person name="Passamaneck N.E."/>
            <person name="Prabhu A."/>
            <person name="Reich C.I."/>
            <person name="Reiner D.S."/>
            <person name="Samuelson J."/>
            <person name="Svard S.G."/>
            <person name="Sogin M.L."/>
        </authorList>
    </citation>
    <scope>NUCLEOTIDE SEQUENCE [LARGE SCALE GENOMIC DNA]</scope>
    <source>
        <strain evidence="1 2">WB C6</strain>
    </source>
</reference>
<dbReference type="KEGG" id="gla:GL50803_00113873"/>
<organism evidence="1 2">
    <name type="scientific">Giardia intestinalis (strain ATCC 50803 / WB clone C6)</name>
    <name type="common">Giardia lamblia</name>
    <dbReference type="NCBI Taxonomy" id="184922"/>
    <lineage>
        <taxon>Eukaryota</taxon>
        <taxon>Metamonada</taxon>
        <taxon>Diplomonadida</taxon>
        <taxon>Hexamitidae</taxon>
        <taxon>Giardiinae</taxon>
        <taxon>Giardia</taxon>
    </lineage>
</organism>
<dbReference type="EMBL" id="AACB03000001">
    <property type="protein sequence ID" value="KAE8304987.1"/>
    <property type="molecule type" value="Genomic_DNA"/>
</dbReference>
<keyword evidence="2" id="KW-1185">Reference proteome</keyword>
<name>A8B6D5_GIAIC</name>